<evidence type="ECO:0000313" key="2">
    <source>
        <dbReference type="Proteomes" id="UP001500751"/>
    </source>
</evidence>
<sequence>MPEILEPGLFTQLFTSLVEESAAETASMMNTLADMSVARARELLLTYRADVLGPSTSPHGEPPAFRSGNLRASLGHDEPKPGDYGTFSVLIGPRPGFRTGYGTHREASLYGGYLEHEQDHPFLKRAVREATALHRDLGGFRFTQWMGRGNGHAWGFR</sequence>
<protein>
    <submittedName>
        <fullName evidence="1">Uncharacterized protein</fullName>
    </submittedName>
</protein>
<evidence type="ECO:0000313" key="1">
    <source>
        <dbReference type="EMBL" id="GAA2018903.1"/>
    </source>
</evidence>
<gene>
    <name evidence="1" type="ORF">GCM10009839_13950</name>
</gene>
<name>A0ABN2TT42_9ACTN</name>
<keyword evidence="2" id="KW-1185">Reference proteome</keyword>
<organism evidence="1 2">
    <name type="scientific">Catenulispora yoronensis</name>
    <dbReference type="NCBI Taxonomy" id="450799"/>
    <lineage>
        <taxon>Bacteria</taxon>
        <taxon>Bacillati</taxon>
        <taxon>Actinomycetota</taxon>
        <taxon>Actinomycetes</taxon>
        <taxon>Catenulisporales</taxon>
        <taxon>Catenulisporaceae</taxon>
        <taxon>Catenulispora</taxon>
    </lineage>
</organism>
<reference evidence="2" key="1">
    <citation type="journal article" date="2019" name="Int. J. Syst. Evol. Microbiol.">
        <title>The Global Catalogue of Microorganisms (GCM) 10K type strain sequencing project: providing services to taxonomists for standard genome sequencing and annotation.</title>
        <authorList>
            <consortium name="The Broad Institute Genomics Platform"/>
            <consortium name="The Broad Institute Genome Sequencing Center for Infectious Disease"/>
            <person name="Wu L."/>
            <person name="Ma J."/>
        </authorList>
    </citation>
    <scope>NUCLEOTIDE SEQUENCE [LARGE SCALE GENOMIC DNA]</scope>
    <source>
        <strain evidence="2">JCM 16014</strain>
    </source>
</reference>
<dbReference type="RefSeq" id="WP_344664670.1">
    <property type="nucleotide sequence ID" value="NZ_BAAAQN010000006.1"/>
</dbReference>
<comment type="caution">
    <text evidence="1">The sequence shown here is derived from an EMBL/GenBank/DDBJ whole genome shotgun (WGS) entry which is preliminary data.</text>
</comment>
<accession>A0ABN2TT42</accession>
<dbReference type="Proteomes" id="UP001500751">
    <property type="component" value="Unassembled WGS sequence"/>
</dbReference>
<proteinExistence type="predicted"/>
<dbReference type="EMBL" id="BAAAQN010000006">
    <property type="protein sequence ID" value="GAA2018903.1"/>
    <property type="molecule type" value="Genomic_DNA"/>
</dbReference>